<name>A0A7J6M2L9_PERCH</name>
<dbReference type="OrthoDB" id="10515959at2759"/>
<feature type="region of interest" description="Disordered" evidence="1">
    <location>
        <begin position="129"/>
        <end position="176"/>
    </location>
</feature>
<evidence type="ECO:0000256" key="1">
    <source>
        <dbReference type="SAM" id="MobiDB-lite"/>
    </source>
</evidence>
<accession>A0A7J6M2L9</accession>
<evidence type="ECO:0000313" key="2">
    <source>
        <dbReference type="EMBL" id="KAF4665715.1"/>
    </source>
</evidence>
<dbReference type="EMBL" id="JAAPAO010000253">
    <property type="protein sequence ID" value="KAF4665715.1"/>
    <property type="molecule type" value="Genomic_DNA"/>
</dbReference>
<gene>
    <name evidence="2" type="ORF">FOL47_004455</name>
</gene>
<reference evidence="2 3" key="1">
    <citation type="submission" date="2020-04" db="EMBL/GenBank/DDBJ databases">
        <title>Perkinsus chesapeaki whole genome sequence.</title>
        <authorList>
            <person name="Bogema D.R."/>
        </authorList>
    </citation>
    <scope>NUCLEOTIDE SEQUENCE [LARGE SCALE GENOMIC DNA]</scope>
    <source>
        <strain evidence="2">ATCC PRA-425</strain>
    </source>
</reference>
<protein>
    <submittedName>
        <fullName evidence="2">Uncharacterized protein</fullName>
    </submittedName>
</protein>
<dbReference type="AlphaFoldDB" id="A0A7J6M2L9"/>
<evidence type="ECO:0000313" key="3">
    <source>
        <dbReference type="Proteomes" id="UP000591131"/>
    </source>
</evidence>
<sequence>MTGVLSPIPPRPSRFDSLTRSAVVFPVSRPRRSSIHFPSPSVVGRRRSSLIGSTKMSPSSPSVSQVLLPTQSAIPIPPASPYFVDLSQNSYVPRGHRSSVTGTNFLAPSRVDTIYSSSPPARISRVVTRIHSPHGRSPPKEFTTTYSNTATVTSNPPSPADPPTSSSKAYTMFITP</sequence>
<organism evidence="2 3">
    <name type="scientific">Perkinsus chesapeaki</name>
    <name type="common">Clam parasite</name>
    <name type="synonym">Perkinsus andrewsi</name>
    <dbReference type="NCBI Taxonomy" id="330153"/>
    <lineage>
        <taxon>Eukaryota</taxon>
        <taxon>Sar</taxon>
        <taxon>Alveolata</taxon>
        <taxon>Perkinsozoa</taxon>
        <taxon>Perkinsea</taxon>
        <taxon>Perkinsida</taxon>
        <taxon>Perkinsidae</taxon>
        <taxon>Perkinsus</taxon>
    </lineage>
</organism>
<proteinExistence type="predicted"/>
<dbReference type="Proteomes" id="UP000591131">
    <property type="component" value="Unassembled WGS sequence"/>
</dbReference>
<feature type="compositionally biased region" description="Low complexity" evidence="1">
    <location>
        <begin position="143"/>
        <end position="155"/>
    </location>
</feature>
<comment type="caution">
    <text evidence="2">The sequence shown here is derived from an EMBL/GenBank/DDBJ whole genome shotgun (WGS) entry which is preliminary data.</text>
</comment>
<keyword evidence="3" id="KW-1185">Reference proteome</keyword>